<dbReference type="EMBL" id="KK914325">
    <property type="protein sequence ID" value="KDP41015.1"/>
    <property type="molecule type" value="Genomic_DNA"/>
</dbReference>
<keyword evidence="2" id="KW-1185">Reference proteome</keyword>
<protein>
    <submittedName>
        <fullName evidence="1">Uncharacterized protein</fullName>
    </submittedName>
</protein>
<reference evidence="1 2" key="1">
    <citation type="journal article" date="2014" name="PLoS ONE">
        <title>Global Analysis of Gene Expression Profiles in Physic Nut (Jatropha curcas L.) Seedlings Exposed to Salt Stress.</title>
        <authorList>
            <person name="Zhang L."/>
            <person name="Zhang C."/>
            <person name="Wu P."/>
            <person name="Chen Y."/>
            <person name="Li M."/>
            <person name="Jiang H."/>
            <person name="Wu G."/>
        </authorList>
    </citation>
    <scope>NUCLEOTIDE SEQUENCE [LARGE SCALE GENOMIC DNA]</scope>
    <source>
        <strain evidence="2">cv. GZQX0401</strain>
        <tissue evidence="1">Young leaves</tissue>
    </source>
</reference>
<sequence length="85" mass="9738">MVQVGSGSEWSQKMPEFEDFLGIGDEASKMIQEQKSKAWILQSLLVAEDAEETERKMLEMSKRIEMKEKAALETEDVPKPTPRNH</sequence>
<proteinExistence type="predicted"/>
<name>A0A067L930_JATCU</name>
<accession>A0A067L930</accession>
<gene>
    <name evidence="1" type="ORF">JCGZ_03818</name>
</gene>
<dbReference type="Proteomes" id="UP000027138">
    <property type="component" value="Unassembled WGS sequence"/>
</dbReference>
<organism evidence="1 2">
    <name type="scientific">Jatropha curcas</name>
    <name type="common">Barbados nut</name>
    <dbReference type="NCBI Taxonomy" id="180498"/>
    <lineage>
        <taxon>Eukaryota</taxon>
        <taxon>Viridiplantae</taxon>
        <taxon>Streptophyta</taxon>
        <taxon>Embryophyta</taxon>
        <taxon>Tracheophyta</taxon>
        <taxon>Spermatophyta</taxon>
        <taxon>Magnoliopsida</taxon>
        <taxon>eudicotyledons</taxon>
        <taxon>Gunneridae</taxon>
        <taxon>Pentapetalae</taxon>
        <taxon>rosids</taxon>
        <taxon>fabids</taxon>
        <taxon>Malpighiales</taxon>
        <taxon>Euphorbiaceae</taxon>
        <taxon>Crotonoideae</taxon>
        <taxon>Jatropheae</taxon>
        <taxon>Jatropha</taxon>
    </lineage>
</organism>
<dbReference type="AlphaFoldDB" id="A0A067L930"/>
<evidence type="ECO:0000313" key="2">
    <source>
        <dbReference type="Proteomes" id="UP000027138"/>
    </source>
</evidence>
<evidence type="ECO:0000313" key="1">
    <source>
        <dbReference type="EMBL" id="KDP41015.1"/>
    </source>
</evidence>